<evidence type="ECO:0000313" key="2">
    <source>
        <dbReference type="Proteomes" id="UP000509594"/>
    </source>
</evidence>
<dbReference type="OrthoDB" id="265568at2157"/>
<keyword evidence="2" id="KW-1185">Reference proteome</keyword>
<dbReference type="AlphaFoldDB" id="A0A7D5IPL0"/>
<dbReference type="EMBL" id="CP058215">
    <property type="protein sequence ID" value="QLC49907.1"/>
    <property type="molecule type" value="Genomic_DNA"/>
</dbReference>
<dbReference type="KEGG" id="mzi:HWN40_06410"/>
<dbReference type="RefSeq" id="WP_176964963.1">
    <property type="nucleotide sequence ID" value="NZ_CP058215.1"/>
</dbReference>
<organism evidence="1 2">
    <name type="scientific">Methanolobus zinderi</name>
    <dbReference type="NCBI Taxonomy" id="536044"/>
    <lineage>
        <taxon>Archaea</taxon>
        <taxon>Methanobacteriati</taxon>
        <taxon>Methanobacteriota</taxon>
        <taxon>Stenosarchaea group</taxon>
        <taxon>Methanomicrobia</taxon>
        <taxon>Methanosarcinales</taxon>
        <taxon>Methanosarcinaceae</taxon>
        <taxon>Methanolobus</taxon>
    </lineage>
</organism>
<dbReference type="GeneID" id="55821291"/>
<evidence type="ECO:0000313" key="1">
    <source>
        <dbReference type="EMBL" id="QLC49907.1"/>
    </source>
</evidence>
<proteinExistence type="predicted"/>
<protein>
    <submittedName>
        <fullName evidence="1">Uncharacterized protein</fullName>
    </submittedName>
</protein>
<dbReference type="Proteomes" id="UP000509594">
    <property type="component" value="Chromosome"/>
</dbReference>
<reference evidence="1 2" key="1">
    <citation type="submission" date="2020-06" db="EMBL/GenBank/DDBJ databases">
        <title>Methanolobus halotolerans sp. nov., isolated from a saline lake Tus in Siberia.</title>
        <authorList>
            <person name="Shen Y."/>
            <person name="Chen S.-C."/>
            <person name="Lai M.-C."/>
            <person name="Huang H.-H."/>
            <person name="Chiu H.-H."/>
            <person name="Tang S.-L."/>
            <person name="Rogozin D.Y."/>
            <person name="Degermendzhy A.G."/>
        </authorList>
    </citation>
    <scope>NUCLEOTIDE SEQUENCE [LARGE SCALE GENOMIC DNA]</scope>
    <source>
        <strain evidence="1 2">DSM 21339</strain>
    </source>
</reference>
<sequence length="305" mass="33650">MKRQWTVFLVLASALLGMGLAAAQVSDLQLDIINETNETDNVTIENITEQEILISQEDGGDVRWLLPGPRELDPELFGTPDSPLGFEEGIGVPVEARNVNENGTAFTNTSVNTPFSDEYEQVNGTYEARMVDITKVDNPDSNDTAEAEFIFTDPTGENEYRVVLIDIIPVGVDHSFGGGVIIDGYLHGKSSIGSRMIPTAYTYGALWGVGELYINGELVSDNRVVHIMATEQLRTTDEEFRLLFDNELPHEGIHTHIVLPDLVVTEEGPVQEPVPTGYMLPDGTEQPFMHVLFEDTEIQGLDVLE</sequence>
<name>A0A7D5IPL0_9EURY</name>
<accession>A0A7D5IPL0</accession>
<gene>
    <name evidence="1" type="ORF">HWN40_06410</name>
</gene>